<sequence>MKEILLMLLMVCLFVSCKKQVADEPTPQNNTLYFPPSNSDTWESITPQSLGWNTNEINSLYSFLEQKNTRAFLVLKDGKIVLEKYFGNDIQNRPFTNKSLWYWASAGKTLTAFLVGKAQEEGFLKISDRTSQYLGRGWTRLTNQQEDAITIRHQLTMTSGLNDNVADRDCTRPECLQYLAPAGSRWAYHNAPYTLLEKVVSTATKQSFNNYFNKVLGNKIGMEGSWLSIDFNNVYFSPPRAMARFGLLILNKGKWDKEVIMQDQEFFTQMINTSQNLNLSYGYLWWLNGKTSTMIPYLQTVFPRSLTQNAPMDMFAAMGKNGQLLNIVPSKNLIMIRMGENPDVGDVPFTIQEEIWERLNKIIK</sequence>
<feature type="chain" id="PRO_5011589218" evidence="1">
    <location>
        <begin position="22"/>
        <end position="364"/>
    </location>
</feature>
<dbReference type="Pfam" id="PF00144">
    <property type="entry name" value="Beta-lactamase"/>
    <property type="match status" value="1"/>
</dbReference>
<dbReference type="AlphaFoldDB" id="A0A1I2BSK3"/>
<evidence type="ECO:0000259" key="2">
    <source>
        <dbReference type="Pfam" id="PF00144"/>
    </source>
</evidence>
<dbReference type="STRING" id="1003.SAMN04488541_1003111"/>
<accession>A0A1I2BSK3</accession>
<dbReference type="PANTHER" id="PTHR43283:SF7">
    <property type="entry name" value="BETA-LACTAMASE-RELATED DOMAIN-CONTAINING PROTEIN"/>
    <property type="match status" value="1"/>
</dbReference>
<dbReference type="InterPro" id="IPR001466">
    <property type="entry name" value="Beta-lactam-related"/>
</dbReference>
<dbReference type="RefSeq" id="WP_091539514.1">
    <property type="nucleotide sequence ID" value="NZ_FONY01000003.1"/>
</dbReference>
<dbReference type="Gene3D" id="3.40.710.10">
    <property type="entry name" value="DD-peptidase/beta-lactamase superfamily"/>
    <property type="match status" value="1"/>
</dbReference>
<dbReference type="OrthoDB" id="9773047at2"/>
<dbReference type="SUPFAM" id="SSF56601">
    <property type="entry name" value="beta-lactamase/transpeptidase-like"/>
    <property type="match status" value="1"/>
</dbReference>
<evidence type="ECO:0000313" key="4">
    <source>
        <dbReference type="Proteomes" id="UP000199513"/>
    </source>
</evidence>
<gene>
    <name evidence="3" type="ORF">SAMN04488541_1003111</name>
</gene>
<dbReference type="Proteomes" id="UP000199513">
    <property type="component" value="Unassembled WGS sequence"/>
</dbReference>
<organism evidence="3 4">
    <name type="scientific">Thermoflexibacter ruber</name>
    <dbReference type="NCBI Taxonomy" id="1003"/>
    <lineage>
        <taxon>Bacteria</taxon>
        <taxon>Pseudomonadati</taxon>
        <taxon>Bacteroidota</taxon>
        <taxon>Cytophagia</taxon>
        <taxon>Cytophagales</taxon>
        <taxon>Thermoflexibacteraceae</taxon>
        <taxon>Thermoflexibacter</taxon>
    </lineage>
</organism>
<protein>
    <submittedName>
        <fullName evidence="3">CubicO group peptidase, beta-lactamase class C family</fullName>
    </submittedName>
</protein>
<dbReference type="EMBL" id="FONY01000003">
    <property type="protein sequence ID" value="SFE58250.1"/>
    <property type="molecule type" value="Genomic_DNA"/>
</dbReference>
<evidence type="ECO:0000313" key="3">
    <source>
        <dbReference type="EMBL" id="SFE58250.1"/>
    </source>
</evidence>
<name>A0A1I2BSK3_9BACT</name>
<evidence type="ECO:0000256" key="1">
    <source>
        <dbReference type="SAM" id="SignalP"/>
    </source>
</evidence>
<feature type="signal peptide" evidence="1">
    <location>
        <begin position="1"/>
        <end position="21"/>
    </location>
</feature>
<keyword evidence="1" id="KW-0732">Signal</keyword>
<dbReference type="PANTHER" id="PTHR43283">
    <property type="entry name" value="BETA-LACTAMASE-RELATED"/>
    <property type="match status" value="1"/>
</dbReference>
<keyword evidence="4" id="KW-1185">Reference proteome</keyword>
<dbReference type="InterPro" id="IPR050789">
    <property type="entry name" value="Diverse_Enzym_Activities"/>
</dbReference>
<feature type="domain" description="Beta-lactamase-related" evidence="2">
    <location>
        <begin position="71"/>
        <end position="336"/>
    </location>
</feature>
<proteinExistence type="predicted"/>
<dbReference type="InterPro" id="IPR012338">
    <property type="entry name" value="Beta-lactam/transpept-like"/>
</dbReference>
<dbReference type="PROSITE" id="PS51257">
    <property type="entry name" value="PROKAR_LIPOPROTEIN"/>
    <property type="match status" value="1"/>
</dbReference>
<reference evidence="3 4" key="1">
    <citation type="submission" date="2016-10" db="EMBL/GenBank/DDBJ databases">
        <authorList>
            <person name="de Groot N.N."/>
        </authorList>
    </citation>
    <scope>NUCLEOTIDE SEQUENCE [LARGE SCALE GENOMIC DNA]</scope>
    <source>
        <strain>GEY</strain>
        <strain evidence="4">DSM 9560</strain>
    </source>
</reference>